<dbReference type="VEuPathDB" id="FungiDB:JI435_138140"/>
<sequence>MSDSFSAPVEAPITVAELIRASVTARIEREATDNIGTASIRMEELIESLVARKQNADLQSYYFHKVSQFCSYQLVFIDKSSCDKRIGTQRTSWSPVGTTPVQVTQFHRNQRHQILAAYTQDGVLLSRVY</sequence>
<dbReference type="OMA" id="MDESGCG"/>
<protein>
    <submittedName>
        <fullName evidence="1">Uncharacterized protein</fullName>
    </submittedName>
</protein>
<evidence type="ECO:0000313" key="2">
    <source>
        <dbReference type="Proteomes" id="UP000001055"/>
    </source>
</evidence>
<dbReference type="STRING" id="321614.Q0U350"/>
<evidence type="ECO:0000313" key="1">
    <source>
        <dbReference type="EMBL" id="EAT78838.1"/>
    </source>
</evidence>
<dbReference type="GeneID" id="5980939"/>
<dbReference type="EMBL" id="CH445352">
    <property type="protein sequence ID" value="EAT78838.1"/>
    <property type="molecule type" value="Genomic_DNA"/>
</dbReference>
<reference evidence="2" key="1">
    <citation type="journal article" date="2007" name="Plant Cell">
        <title>Dothideomycete-plant interactions illuminated by genome sequencing and EST analysis of the wheat pathogen Stagonospora nodorum.</title>
        <authorList>
            <person name="Hane J.K."/>
            <person name="Lowe R.G."/>
            <person name="Solomon P.S."/>
            <person name="Tan K.C."/>
            <person name="Schoch C.L."/>
            <person name="Spatafora J.W."/>
            <person name="Crous P.W."/>
            <person name="Kodira C."/>
            <person name="Birren B.W."/>
            <person name="Galagan J.E."/>
            <person name="Torriani S.F."/>
            <person name="McDonald B.A."/>
            <person name="Oliver R.P."/>
        </authorList>
    </citation>
    <scope>NUCLEOTIDE SEQUENCE [LARGE SCALE GENOMIC DNA]</scope>
    <source>
        <strain evidence="2">SN15 / ATCC MYA-4574 / FGSC 10173</strain>
    </source>
</reference>
<organism evidence="1 2">
    <name type="scientific">Phaeosphaeria nodorum (strain SN15 / ATCC MYA-4574 / FGSC 10173)</name>
    <name type="common">Glume blotch fungus</name>
    <name type="synonym">Parastagonospora nodorum</name>
    <dbReference type="NCBI Taxonomy" id="321614"/>
    <lineage>
        <taxon>Eukaryota</taxon>
        <taxon>Fungi</taxon>
        <taxon>Dikarya</taxon>
        <taxon>Ascomycota</taxon>
        <taxon>Pezizomycotina</taxon>
        <taxon>Dothideomycetes</taxon>
        <taxon>Pleosporomycetidae</taxon>
        <taxon>Pleosporales</taxon>
        <taxon>Pleosporineae</taxon>
        <taxon>Phaeosphaeriaceae</taxon>
        <taxon>Parastagonospora</taxon>
    </lineage>
</organism>
<name>Q0U350_PHANO</name>
<dbReference type="AlphaFoldDB" id="Q0U350"/>
<gene>
    <name evidence="1" type="ORF">SNOG_13814</name>
</gene>
<proteinExistence type="predicted"/>
<dbReference type="KEGG" id="pno:SNOG_13814"/>
<accession>Q0U350</accession>
<dbReference type="Proteomes" id="UP000001055">
    <property type="component" value="Unassembled WGS sequence"/>
</dbReference>
<dbReference type="InParanoid" id="Q0U350"/>
<dbReference type="RefSeq" id="XP_001804017.1">
    <property type="nucleotide sequence ID" value="XM_001803965.1"/>
</dbReference>